<dbReference type="AlphaFoldDB" id="A0A2T1M3C5"/>
<dbReference type="PANTHER" id="PTHR32063">
    <property type="match status" value="1"/>
</dbReference>
<evidence type="ECO:0000256" key="5">
    <source>
        <dbReference type="ARBA" id="ARBA00022519"/>
    </source>
</evidence>
<evidence type="ECO:0000256" key="6">
    <source>
        <dbReference type="ARBA" id="ARBA00022692"/>
    </source>
</evidence>
<dbReference type="SUPFAM" id="SSF82714">
    <property type="entry name" value="Multidrug efflux transporter AcrB TolC docking domain, DN and DC subdomains"/>
    <property type="match status" value="2"/>
</dbReference>
<reference evidence="11 12" key="2">
    <citation type="submission" date="2018-03" db="EMBL/GenBank/DDBJ databases">
        <authorList>
            <person name="Keele B.F."/>
        </authorList>
    </citation>
    <scope>NUCLEOTIDE SEQUENCE [LARGE SCALE GENOMIC DNA]</scope>
    <source>
        <strain evidence="11 12">CCALA 016</strain>
    </source>
</reference>
<comment type="caution">
    <text evidence="11">The sequence shown here is derived from an EMBL/GenBank/DDBJ whole genome shotgun (WGS) entry which is preliminary data.</text>
</comment>
<dbReference type="Proteomes" id="UP000239001">
    <property type="component" value="Unassembled WGS sequence"/>
</dbReference>
<sequence>MIFSLSTAFIKRPVLTTVISIVTILLGMICLALLPLDKLPQIAPQQVTVSANYIGADAKTTLDNVTTVIEREVNGVEDARWMGSNTSNYGEATINVSFPVEKDIDIAQVSVQNRVSQANSNLPSVVQQTGVTTVKQSPSFTLVYSFFSDKGENGQYFYDPIFINNYIDRFIWNEIRKIYGVGSLSIIGGDTYAMRIWLEPSRLAARGLTATDVVNAVQEQNFEVGAGIIGSSPAPNNQQFEIPLRMVGRFRTEEEANNIVIQVGKNGALTRIRDVGRTELGSNTYLTQASVDGKPGVTLVIYQLPGTNALDTANAIKTKMAELKESFPPGLEVEVTVDNTLFITASLEDLAITLAQAIGLVVLVIFIFLQDWRTTLIPALAIPISLVGALIGLKAFGFSLNQLSLFALVLAAGLVVDDGIVIVEAVSNKLAQGMRPLQAAIDAMEELFGAVISTTLVLLAVFLPVTFFPGTTGIVYTQFAMVIIFSMLVSTLNALTFSPAMSAILLRRAGETHGPLSVFFRKFNHSFDWLRERYTGLIEFFVKIRYLIMILFIGGLVGTYLIYVGLPQGFIPEEDQGYLPVIVEAPPGVSLGYTAQVGEKVIKIAQSLPNSEKNIESVVALTGFSFDGASSNKAIVFVKLSEWHDRPGAENSAFGIIQQLNQRFAREISEARVFAVNAPAVDGLSSFGGLEMYLQDRQSRGMEALIDNARRVMVAANQRPEIARAFTTFTFDSPMLEINIDREKVKAQNVAFNEVLRTVQTYFGSNFVNQFVLDGRLYRVMVQADVDERANPQDLERVYVRSLNGGLVQLSNIVTATPTTYPPILTNYNTYPAIKINAAPAPGFSSGQAIQVMEQVAQETLQPGFGFEWTNTAFEEKASAGAAPIVFGLAFVIAFLVLAAQYESYIDPLIVMLTVPLSILGALGMIWLRATFVQTSGIWPILDNNMYAQVALVMLIGLAAKNAILIVEFANQSLALGMSITQAAVYAASERFRPILMTAISGLVGFAPLLSASSVGSVSRWSLGTAVFGGLALATALSMLLVPILYIVIKTFEHNILKGGKGGKPPQGGKTGIPPSPPTQPKEKEITPLNVPLQNE</sequence>
<name>A0A2T1M3C5_9CHRO</name>
<dbReference type="GO" id="GO:0042910">
    <property type="term" value="F:xenobiotic transmembrane transporter activity"/>
    <property type="evidence" value="ECO:0007669"/>
    <property type="project" value="TreeGrafter"/>
</dbReference>
<evidence type="ECO:0000256" key="2">
    <source>
        <dbReference type="ARBA" id="ARBA00010942"/>
    </source>
</evidence>
<feature type="transmembrane region" description="Helical" evidence="10">
    <location>
        <begin position="403"/>
        <end position="426"/>
    </location>
</feature>
<evidence type="ECO:0000256" key="7">
    <source>
        <dbReference type="ARBA" id="ARBA00022989"/>
    </source>
</evidence>
<keyword evidence="8 10" id="KW-0472">Membrane</keyword>
<feature type="transmembrane region" description="Helical" evidence="10">
    <location>
        <begin position="1023"/>
        <end position="1049"/>
    </location>
</feature>
<dbReference type="NCBIfam" id="TIGR00915">
    <property type="entry name" value="2A0602"/>
    <property type="match status" value="1"/>
</dbReference>
<evidence type="ECO:0000256" key="8">
    <source>
        <dbReference type="ARBA" id="ARBA00023136"/>
    </source>
</evidence>
<dbReference type="Gene3D" id="1.20.1640.10">
    <property type="entry name" value="Multidrug efflux transporter AcrB transmembrane domain"/>
    <property type="match status" value="2"/>
</dbReference>
<evidence type="ECO:0000256" key="10">
    <source>
        <dbReference type="SAM" id="Phobius"/>
    </source>
</evidence>
<feature type="transmembrane region" description="Helical" evidence="10">
    <location>
        <begin position="948"/>
        <end position="971"/>
    </location>
</feature>
<evidence type="ECO:0000256" key="4">
    <source>
        <dbReference type="ARBA" id="ARBA00022475"/>
    </source>
</evidence>
<dbReference type="OrthoDB" id="9791035at2"/>
<feature type="transmembrane region" description="Helical" evidence="10">
    <location>
        <begin position="546"/>
        <end position="566"/>
    </location>
</feature>
<evidence type="ECO:0000313" key="12">
    <source>
        <dbReference type="Proteomes" id="UP000239001"/>
    </source>
</evidence>
<dbReference type="GO" id="GO:0005886">
    <property type="term" value="C:plasma membrane"/>
    <property type="evidence" value="ECO:0007669"/>
    <property type="project" value="UniProtKB-SubCell"/>
</dbReference>
<comment type="subcellular location">
    <subcellularLocation>
        <location evidence="1">Cell inner membrane</location>
        <topology evidence="1">Multi-pass membrane protein</topology>
    </subcellularLocation>
</comment>
<feature type="transmembrane region" description="Helical" evidence="10">
    <location>
        <begin position="376"/>
        <end position="397"/>
    </location>
</feature>
<evidence type="ECO:0000256" key="9">
    <source>
        <dbReference type="SAM" id="MobiDB-lite"/>
    </source>
</evidence>
<keyword evidence="6 10" id="KW-0812">Transmembrane</keyword>
<dbReference type="SUPFAM" id="SSF82693">
    <property type="entry name" value="Multidrug efflux transporter AcrB pore domain, PN1, PN2, PC1 and PC2 subdomains"/>
    <property type="match status" value="2"/>
</dbReference>
<dbReference type="RefSeq" id="WP_106454966.1">
    <property type="nucleotide sequence ID" value="NZ_PXOH01000001.1"/>
</dbReference>
<dbReference type="InterPro" id="IPR001036">
    <property type="entry name" value="Acrflvin-R"/>
</dbReference>
<dbReference type="PANTHER" id="PTHR32063:SF11">
    <property type="entry name" value="CATION OR DRUG EFFLUX SYSTEM PROTEIN"/>
    <property type="match status" value="1"/>
</dbReference>
<evidence type="ECO:0000313" key="11">
    <source>
        <dbReference type="EMBL" id="PSF39344.1"/>
    </source>
</evidence>
<dbReference type="Pfam" id="PF00873">
    <property type="entry name" value="ACR_tran"/>
    <property type="match status" value="1"/>
</dbReference>
<dbReference type="Gene3D" id="3.30.70.1430">
    <property type="entry name" value="Multidrug efflux transporter AcrB pore domain"/>
    <property type="match status" value="2"/>
</dbReference>
<accession>A0A2T1M3C5</accession>
<dbReference type="Gene3D" id="3.30.70.1440">
    <property type="entry name" value="Multidrug efflux transporter AcrB pore domain"/>
    <property type="match status" value="1"/>
</dbReference>
<evidence type="ECO:0000256" key="1">
    <source>
        <dbReference type="ARBA" id="ARBA00004429"/>
    </source>
</evidence>
<feature type="transmembrane region" description="Helical" evidence="10">
    <location>
        <begin position="909"/>
        <end position="928"/>
    </location>
</feature>
<feature type="transmembrane region" description="Helical" evidence="10">
    <location>
        <begin position="474"/>
        <end position="498"/>
    </location>
</feature>
<keyword evidence="7 10" id="KW-1133">Transmembrane helix</keyword>
<feature type="transmembrane region" description="Helical" evidence="10">
    <location>
        <begin position="350"/>
        <end position="369"/>
    </location>
</feature>
<organism evidence="11 12">
    <name type="scientific">Aphanothece hegewaldii CCALA 016</name>
    <dbReference type="NCBI Taxonomy" id="2107694"/>
    <lineage>
        <taxon>Bacteria</taxon>
        <taxon>Bacillati</taxon>
        <taxon>Cyanobacteriota</taxon>
        <taxon>Cyanophyceae</taxon>
        <taxon>Oscillatoriophycideae</taxon>
        <taxon>Chroococcales</taxon>
        <taxon>Aphanothecaceae</taxon>
        <taxon>Aphanothece</taxon>
    </lineage>
</organism>
<reference evidence="11 12" key="1">
    <citation type="submission" date="2018-03" db="EMBL/GenBank/DDBJ databases">
        <title>The ancient ancestry and fast evolution of plastids.</title>
        <authorList>
            <person name="Moore K.R."/>
            <person name="Magnabosco C."/>
            <person name="Momper L."/>
            <person name="Gold D.A."/>
            <person name="Bosak T."/>
            <person name="Fournier G.P."/>
        </authorList>
    </citation>
    <scope>NUCLEOTIDE SEQUENCE [LARGE SCALE GENOMIC DNA]</scope>
    <source>
        <strain evidence="11 12">CCALA 016</strain>
    </source>
</reference>
<dbReference type="InterPro" id="IPR027463">
    <property type="entry name" value="AcrB_DN_DC_subdom"/>
</dbReference>
<evidence type="ECO:0000256" key="3">
    <source>
        <dbReference type="ARBA" id="ARBA00022448"/>
    </source>
</evidence>
<proteinExistence type="inferred from homology"/>
<protein>
    <submittedName>
        <fullName evidence="11">Hydrophobe/amphiphile efflux-1 family RND transporter</fullName>
    </submittedName>
</protein>
<dbReference type="GO" id="GO:0009636">
    <property type="term" value="P:response to toxic substance"/>
    <property type="evidence" value="ECO:0007669"/>
    <property type="project" value="UniProtKB-ARBA"/>
</dbReference>
<keyword evidence="12" id="KW-1185">Reference proteome</keyword>
<dbReference type="InterPro" id="IPR004764">
    <property type="entry name" value="MdtF-like"/>
</dbReference>
<feature type="transmembrane region" description="Helical" evidence="10">
    <location>
        <begin position="881"/>
        <end position="902"/>
    </location>
</feature>
<dbReference type="Gene3D" id="3.30.2090.10">
    <property type="entry name" value="Multidrug efflux transporter AcrB TolC docking domain, DN and DC subdomains"/>
    <property type="match status" value="2"/>
</dbReference>
<dbReference type="SUPFAM" id="SSF82866">
    <property type="entry name" value="Multidrug efflux transporter AcrB transmembrane domain"/>
    <property type="match status" value="2"/>
</dbReference>
<dbReference type="EMBL" id="PXOH01000001">
    <property type="protein sequence ID" value="PSF39344.1"/>
    <property type="molecule type" value="Genomic_DNA"/>
</dbReference>
<keyword evidence="3" id="KW-0813">Transport</keyword>
<feature type="compositionally biased region" description="Gly residues" evidence="9">
    <location>
        <begin position="1060"/>
        <end position="1071"/>
    </location>
</feature>
<keyword evidence="5" id="KW-0997">Cell inner membrane</keyword>
<dbReference type="Gene3D" id="3.30.70.1320">
    <property type="entry name" value="Multidrug efflux transporter AcrB pore domain like"/>
    <property type="match status" value="1"/>
</dbReference>
<feature type="region of interest" description="Disordered" evidence="9">
    <location>
        <begin position="1060"/>
        <end position="1096"/>
    </location>
</feature>
<feature type="transmembrane region" description="Helical" evidence="10">
    <location>
        <begin position="992"/>
        <end position="1011"/>
    </location>
</feature>
<dbReference type="GO" id="GO:0015562">
    <property type="term" value="F:efflux transmembrane transporter activity"/>
    <property type="evidence" value="ECO:0007669"/>
    <property type="project" value="InterPro"/>
</dbReference>
<feature type="transmembrane region" description="Helical" evidence="10">
    <location>
        <begin position="12"/>
        <end position="36"/>
    </location>
</feature>
<gene>
    <name evidence="11" type="ORF">C7H19_00720</name>
</gene>
<keyword evidence="4" id="KW-1003">Cell membrane</keyword>
<dbReference type="PRINTS" id="PR00702">
    <property type="entry name" value="ACRIFLAVINRP"/>
</dbReference>
<feature type="transmembrane region" description="Helical" evidence="10">
    <location>
        <begin position="447"/>
        <end position="468"/>
    </location>
</feature>
<comment type="similarity">
    <text evidence="2">Belongs to the resistance-nodulation-cell division (RND) (TC 2.A.6) family.</text>
</comment>